<keyword evidence="1" id="KW-0472">Membrane</keyword>
<protein>
    <recommendedName>
        <fullName evidence="4">Transporter</fullName>
    </recommendedName>
</protein>
<dbReference type="RefSeq" id="WP_344425105.1">
    <property type="nucleotide sequence ID" value="NZ_BAAAQK010000025.1"/>
</dbReference>
<name>A0ABN2NJT2_9PSEU</name>
<gene>
    <name evidence="2" type="ORF">GCM10009836_61700</name>
</gene>
<dbReference type="Proteomes" id="UP001500449">
    <property type="component" value="Unassembled WGS sequence"/>
</dbReference>
<organism evidence="2 3">
    <name type="scientific">Pseudonocardia ailaonensis</name>
    <dbReference type="NCBI Taxonomy" id="367279"/>
    <lineage>
        <taxon>Bacteria</taxon>
        <taxon>Bacillati</taxon>
        <taxon>Actinomycetota</taxon>
        <taxon>Actinomycetes</taxon>
        <taxon>Pseudonocardiales</taxon>
        <taxon>Pseudonocardiaceae</taxon>
        <taxon>Pseudonocardia</taxon>
    </lineage>
</organism>
<feature type="transmembrane region" description="Helical" evidence="1">
    <location>
        <begin position="63"/>
        <end position="83"/>
    </location>
</feature>
<keyword evidence="1" id="KW-1133">Transmembrane helix</keyword>
<feature type="transmembrane region" description="Helical" evidence="1">
    <location>
        <begin position="35"/>
        <end position="57"/>
    </location>
</feature>
<accession>A0ABN2NJT2</accession>
<keyword evidence="3" id="KW-1185">Reference proteome</keyword>
<feature type="transmembrane region" description="Helical" evidence="1">
    <location>
        <begin position="160"/>
        <end position="176"/>
    </location>
</feature>
<evidence type="ECO:0008006" key="4">
    <source>
        <dbReference type="Google" id="ProtNLM"/>
    </source>
</evidence>
<proteinExistence type="predicted"/>
<evidence type="ECO:0000313" key="2">
    <source>
        <dbReference type="EMBL" id="GAA1872425.1"/>
    </source>
</evidence>
<reference evidence="2 3" key="1">
    <citation type="journal article" date="2019" name="Int. J. Syst. Evol. Microbiol.">
        <title>The Global Catalogue of Microorganisms (GCM) 10K type strain sequencing project: providing services to taxonomists for standard genome sequencing and annotation.</title>
        <authorList>
            <consortium name="The Broad Institute Genomics Platform"/>
            <consortium name="The Broad Institute Genome Sequencing Center for Infectious Disease"/>
            <person name="Wu L."/>
            <person name="Ma J."/>
        </authorList>
    </citation>
    <scope>NUCLEOTIDE SEQUENCE [LARGE SCALE GENOMIC DNA]</scope>
    <source>
        <strain evidence="2 3">JCM 16009</strain>
    </source>
</reference>
<feature type="transmembrane region" description="Helical" evidence="1">
    <location>
        <begin position="130"/>
        <end position="148"/>
    </location>
</feature>
<feature type="transmembrane region" description="Helical" evidence="1">
    <location>
        <begin position="104"/>
        <end position="124"/>
    </location>
</feature>
<comment type="caution">
    <text evidence="2">The sequence shown here is derived from an EMBL/GenBank/DDBJ whole genome shotgun (WGS) entry which is preliminary data.</text>
</comment>
<feature type="transmembrane region" description="Helical" evidence="1">
    <location>
        <begin position="182"/>
        <end position="202"/>
    </location>
</feature>
<keyword evidence="1" id="KW-0812">Transmembrane</keyword>
<dbReference type="EMBL" id="BAAAQK010000025">
    <property type="protein sequence ID" value="GAA1872425.1"/>
    <property type="molecule type" value="Genomic_DNA"/>
</dbReference>
<evidence type="ECO:0000313" key="3">
    <source>
        <dbReference type="Proteomes" id="UP001500449"/>
    </source>
</evidence>
<evidence type="ECO:0000256" key="1">
    <source>
        <dbReference type="SAM" id="Phobius"/>
    </source>
</evidence>
<sequence length="205" mass="20644">MTEVHDDRPGSAADALAIIQAQQAQVSSAISPKAYLFFLFWGAAWIVMGVSGFLAGIDVFPGWVAGVLGTAAIVAAGIASAVVGIRSGRGLAGQSTRQGMLYGLCWPFAMVGVSVFVAAMSAVGGLSSDQMAIMVPAAYALVVGALYAASGAVWGSMNNFVLGIWIVVVGGVSPFLGTPANLLFFGVGAGGGMLAVGVAELVRSR</sequence>